<dbReference type="AlphaFoldDB" id="A0A7X0HR71"/>
<dbReference type="Pfam" id="PF01381">
    <property type="entry name" value="HTH_3"/>
    <property type="match status" value="1"/>
</dbReference>
<comment type="caution">
    <text evidence="2">The sequence shown here is derived from an EMBL/GenBank/DDBJ whole genome shotgun (WGS) entry which is preliminary data.</text>
</comment>
<evidence type="ECO:0000259" key="1">
    <source>
        <dbReference type="PROSITE" id="PS50943"/>
    </source>
</evidence>
<protein>
    <submittedName>
        <fullName evidence="2">Transcriptional regulator with XRE-family HTH domain</fullName>
    </submittedName>
</protein>
<dbReference type="SUPFAM" id="SSF47413">
    <property type="entry name" value="lambda repressor-like DNA-binding domains"/>
    <property type="match status" value="1"/>
</dbReference>
<dbReference type="GO" id="GO:0003677">
    <property type="term" value="F:DNA binding"/>
    <property type="evidence" value="ECO:0007669"/>
    <property type="project" value="InterPro"/>
</dbReference>
<proteinExistence type="predicted"/>
<evidence type="ECO:0000313" key="2">
    <source>
        <dbReference type="EMBL" id="MBB6445399.1"/>
    </source>
</evidence>
<keyword evidence="3" id="KW-1185">Reference proteome</keyword>
<reference evidence="2 3" key="1">
    <citation type="submission" date="2020-08" db="EMBL/GenBank/DDBJ databases">
        <title>Genomic Encyclopedia of Type Strains, Phase IV (KMG-IV): sequencing the most valuable type-strain genomes for metagenomic binning, comparative biology and taxonomic classification.</title>
        <authorList>
            <person name="Goeker M."/>
        </authorList>
    </citation>
    <scope>NUCLEOTIDE SEQUENCE [LARGE SCALE GENOMIC DNA]</scope>
    <source>
        <strain evidence="2 3">DSM 5391</strain>
    </source>
</reference>
<dbReference type="PROSITE" id="PS50943">
    <property type="entry name" value="HTH_CROC1"/>
    <property type="match status" value="1"/>
</dbReference>
<organism evidence="2 3">
    <name type="scientific">Bacillus benzoevorans</name>
    <dbReference type="NCBI Taxonomy" id="1456"/>
    <lineage>
        <taxon>Bacteria</taxon>
        <taxon>Bacillati</taxon>
        <taxon>Bacillota</taxon>
        <taxon>Bacilli</taxon>
        <taxon>Bacillales</taxon>
        <taxon>Bacillaceae</taxon>
        <taxon>Bacillus</taxon>
    </lineage>
</organism>
<dbReference type="CDD" id="cd00093">
    <property type="entry name" value="HTH_XRE"/>
    <property type="match status" value="1"/>
</dbReference>
<dbReference type="InterPro" id="IPR001387">
    <property type="entry name" value="Cro/C1-type_HTH"/>
</dbReference>
<sequence>MYIIKPRLGAILKEKGWTQTALADKANVPQSAISRFDKNEQHKDVHLFAISRALGLTIEELFIIEEIDAEE</sequence>
<dbReference type="RefSeq" id="WP_184525377.1">
    <property type="nucleotide sequence ID" value="NZ_JACHGK010000005.1"/>
</dbReference>
<dbReference type="EMBL" id="JACHGK010000005">
    <property type="protein sequence ID" value="MBB6445399.1"/>
    <property type="molecule type" value="Genomic_DNA"/>
</dbReference>
<dbReference type="Gene3D" id="1.10.260.40">
    <property type="entry name" value="lambda repressor-like DNA-binding domains"/>
    <property type="match status" value="1"/>
</dbReference>
<accession>A0A7X0HR71</accession>
<dbReference type="SMART" id="SM00530">
    <property type="entry name" value="HTH_XRE"/>
    <property type="match status" value="1"/>
</dbReference>
<dbReference type="InterPro" id="IPR010982">
    <property type="entry name" value="Lambda_DNA-bd_dom_sf"/>
</dbReference>
<dbReference type="Proteomes" id="UP000531594">
    <property type="component" value="Unassembled WGS sequence"/>
</dbReference>
<name>A0A7X0HR71_9BACI</name>
<gene>
    <name evidence="2" type="ORF">HNR53_002017</name>
</gene>
<evidence type="ECO:0000313" key="3">
    <source>
        <dbReference type="Proteomes" id="UP000531594"/>
    </source>
</evidence>
<feature type="domain" description="HTH cro/C1-type" evidence="1">
    <location>
        <begin position="13"/>
        <end position="61"/>
    </location>
</feature>